<dbReference type="KEGG" id="cce:Ccel_1581"/>
<feature type="transmembrane region" description="Helical" evidence="1">
    <location>
        <begin position="397"/>
        <end position="418"/>
    </location>
</feature>
<evidence type="ECO:0000313" key="6">
    <source>
        <dbReference type="Proteomes" id="UP000001349"/>
    </source>
</evidence>
<dbReference type="HOGENOM" id="CLU_650037_0_0_9"/>
<feature type="chain" id="PRO_5038283212" evidence="2">
    <location>
        <begin position="24"/>
        <end position="422"/>
    </location>
</feature>
<dbReference type="KEGG" id="cce:Ccel_1570"/>
<feature type="signal peptide" evidence="2">
    <location>
        <begin position="1"/>
        <end position="23"/>
    </location>
</feature>
<dbReference type="RefSeq" id="WP_015925062.1">
    <property type="nucleotide sequence ID" value="NC_011898.1"/>
</dbReference>
<evidence type="ECO:0000313" key="5">
    <source>
        <dbReference type="EMBL" id="ACL75944.1"/>
    </source>
</evidence>
<dbReference type="EMBL" id="CP001348">
    <property type="protein sequence ID" value="ACL75944.1"/>
    <property type="molecule type" value="Genomic_DNA"/>
</dbReference>
<proteinExistence type="predicted"/>
<protein>
    <submittedName>
        <fullName evidence="3">Uncharacterized protein</fullName>
    </submittedName>
</protein>
<evidence type="ECO:0000256" key="1">
    <source>
        <dbReference type="SAM" id="Phobius"/>
    </source>
</evidence>
<dbReference type="STRING" id="394503.Ccel_1570"/>
<dbReference type="Proteomes" id="UP000001349">
    <property type="component" value="Chromosome"/>
</dbReference>
<organism evidence="3 6">
    <name type="scientific">Ruminiclostridium cellulolyticum (strain ATCC 35319 / DSM 5812 / JCM 6584 / H10)</name>
    <name type="common">Clostridium cellulolyticum</name>
    <dbReference type="NCBI Taxonomy" id="394503"/>
    <lineage>
        <taxon>Bacteria</taxon>
        <taxon>Bacillati</taxon>
        <taxon>Bacillota</taxon>
        <taxon>Clostridia</taxon>
        <taxon>Eubacteriales</taxon>
        <taxon>Oscillospiraceae</taxon>
        <taxon>Ruminiclostridium</taxon>
    </lineage>
</organism>
<dbReference type="EMBL" id="CP001348">
    <property type="protein sequence ID" value="ACL75933.1"/>
    <property type="molecule type" value="Genomic_DNA"/>
</dbReference>
<dbReference type="EMBL" id="CP001348">
    <property type="protein sequence ID" value="ACL75922.1"/>
    <property type="molecule type" value="Genomic_DNA"/>
</dbReference>
<sequence length="422" mass="46390" precursor="true">MRKKLISIALSIMLIFNSMSVQYASANEVVEVLKTVSVNGVALGAGALGGAVALLAVLGVYVASENDAVRKAAVDLYNYCDDTNKQAIADMSGYYNLVSDSLYTQAQQFVNTAYSVGNSVKRFIDYTINADGTVSDFNGYTDALVNAEMGVSARTDGQYVYYDVGDYHDKIDYGPSYYNAKLPISIEYSHTTMRQYTTSYSGVDYNRTEYTFRINVYNADHEFVRQGYVQGHIDTLASTGVYREAQDANFGLSPDQYYDYTKSGVSVPLPKTASGERVIAVPDVVGLEGVEVTGDMCVPVANAIPAEIADTIVEYPETEEPAENLPKVDYPKMSIPPKLGLTRKFPFSIPWDLKNAVTTLVAEPKCPKWEINWDSEYFVGGGKTVIDFEKFETWAKIVRWGVLIVFNIGLIIATRKLIGAGG</sequence>
<evidence type="ECO:0000256" key="2">
    <source>
        <dbReference type="SAM" id="SignalP"/>
    </source>
</evidence>
<name>B8I2C9_RUMCH</name>
<feature type="transmembrane region" description="Helical" evidence="1">
    <location>
        <begin position="42"/>
        <end position="63"/>
    </location>
</feature>
<keyword evidence="1" id="KW-1133">Transmembrane helix</keyword>
<dbReference type="KEGG" id="cce:Ccel_1592"/>
<keyword evidence="1" id="KW-0472">Membrane</keyword>
<keyword evidence="1" id="KW-0812">Transmembrane</keyword>
<reference evidence="3 6" key="1">
    <citation type="submission" date="2009-01" db="EMBL/GenBank/DDBJ databases">
        <title>Complete sequence of Clostridium cellulolyticum H10.</title>
        <authorList>
            <consortium name="US DOE Joint Genome Institute"/>
            <person name="Lucas S."/>
            <person name="Copeland A."/>
            <person name="Lapidus A."/>
            <person name="Glavina del Rio T."/>
            <person name="Dalin E."/>
            <person name="Tice H."/>
            <person name="Bruce D."/>
            <person name="Goodwin L."/>
            <person name="Pitluck S."/>
            <person name="Chertkov O."/>
            <person name="Saunders E."/>
            <person name="Brettin T."/>
            <person name="Detter J.C."/>
            <person name="Han C."/>
            <person name="Larimer F."/>
            <person name="Land M."/>
            <person name="Hauser L."/>
            <person name="Kyrpides N."/>
            <person name="Ivanova N."/>
            <person name="Zhou J."/>
            <person name="Richardson P."/>
        </authorList>
    </citation>
    <scope>NUCLEOTIDE SEQUENCE [LARGE SCALE GENOMIC DNA]</scope>
    <source>
        <strain evidence="6">ATCC 35319 / DSM 5812 / JCM 6584 / H10</strain>
        <strain evidence="3">H10</strain>
    </source>
</reference>
<keyword evidence="6" id="KW-1185">Reference proteome</keyword>
<evidence type="ECO:0000313" key="3">
    <source>
        <dbReference type="EMBL" id="ACL75922.1"/>
    </source>
</evidence>
<evidence type="ECO:0000313" key="4">
    <source>
        <dbReference type="EMBL" id="ACL75933.1"/>
    </source>
</evidence>
<dbReference type="eggNOG" id="ENOG502ZHW6">
    <property type="taxonomic scope" value="Bacteria"/>
</dbReference>
<keyword evidence="2" id="KW-0732">Signal</keyword>
<dbReference type="OrthoDB" id="2088435at2"/>
<accession>B8I2C9</accession>
<gene>
    <name evidence="3" type="ordered locus">Ccel_1570</name>
    <name evidence="4" type="ordered locus">Ccel_1581</name>
    <name evidence="5" type="ordered locus">Ccel_1592</name>
</gene>
<dbReference type="AlphaFoldDB" id="B8I2C9"/>